<evidence type="ECO:0000256" key="2">
    <source>
        <dbReference type="ARBA" id="ARBA00013253"/>
    </source>
</evidence>
<dbReference type="GO" id="GO:0046654">
    <property type="term" value="P:tetrahydrofolate biosynthetic process"/>
    <property type="evidence" value="ECO:0007669"/>
    <property type="project" value="UniProtKB-UniPathway"/>
</dbReference>
<dbReference type="EC" id="2.7.6.3" evidence="2"/>
<proteinExistence type="predicted"/>
<dbReference type="GO" id="GO:0005524">
    <property type="term" value="F:ATP binding"/>
    <property type="evidence" value="ECO:0007669"/>
    <property type="project" value="UniProtKB-KW"/>
</dbReference>
<dbReference type="GO" id="GO:0016301">
    <property type="term" value="F:kinase activity"/>
    <property type="evidence" value="ECO:0007669"/>
    <property type="project" value="UniProtKB-KW"/>
</dbReference>
<dbReference type="PROSITE" id="PS50972">
    <property type="entry name" value="PTERIN_BINDING"/>
    <property type="match status" value="1"/>
</dbReference>
<keyword evidence="4" id="KW-0547">Nucleotide-binding</keyword>
<dbReference type="SUPFAM" id="SSF55083">
    <property type="entry name" value="6-hydroxymethyl-7,8-dihydropterin pyrophosphokinase, HPPK"/>
    <property type="match status" value="2"/>
</dbReference>
<gene>
    <name evidence="9" type="ORF">GNI_003180</name>
</gene>
<keyword evidence="7" id="KW-0289">Folate biosynthesis</keyword>
<dbReference type="Pfam" id="PF01288">
    <property type="entry name" value="HPPK"/>
    <property type="match status" value="1"/>
</dbReference>
<dbReference type="GeneID" id="22910364"/>
<dbReference type="GO" id="GO:0005740">
    <property type="term" value="C:mitochondrial envelope"/>
    <property type="evidence" value="ECO:0007669"/>
    <property type="project" value="TreeGrafter"/>
</dbReference>
<dbReference type="UniPathway" id="UPA00077">
    <property type="reaction ID" value="UER00155"/>
</dbReference>
<dbReference type="InterPro" id="IPR000489">
    <property type="entry name" value="Pterin-binding_dom"/>
</dbReference>
<evidence type="ECO:0000256" key="1">
    <source>
        <dbReference type="ARBA" id="ARBA00005051"/>
    </source>
</evidence>
<keyword evidence="10" id="KW-1185">Reference proteome</keyword>
<evidence type="ECO:0000313" key="10">
    <source>
        <dbReference type="Proteomes" id="UP000019763"/>
    </source>
</evidence>
<dbReference type="AlphaFoldDB" id="A0A023BDP6"/>
<organism evidence="9 10">
    <name type="scientific">Gregarina niphandrodes</name>
    <name type="common">Septate eugregarine</name>
    <dbReference type="NCBI Taxonomy" id="110365"/>
    <lineage>
        <taxon>Eukaryota</taxon>
        <taxon>Sar</taxon>
        <taxon>Alveolata</taxon>
        <taxon>Apicomplexa</taxon>
        <taxon>Conoidasida</taxon>
        <taxon>Gregarinasina</taxon>
        <taxon>Eugregarinorida</taxon>
        <taxon>Gregarinidae</taxon>
        <taxon>Gregarina</taxon>
    </lineage>
</organism>
<dbReference type="GO" id="GO:0004156">
    <property type="term" value="F:dihydropteroate synthase activity"/>
    <property type="evidence" value="ECO:0007669"/>
    <property type="project" value="TreeGrafter"/>
</dbReference>
<evidence type="ECO:0000313" key="9">
    <source>
        <dbReference type="EMBL" id="EZG89054.1"/>
    </source>
</evidence>
<keyword evidence="3 9" id="KW-0808">Transferase</keyword>
<dbReference type="InterPro" id="IPR011005">
    <property type="entry name" value="Dihydropteroate_synth-like_sf"/>
</dbReference>
<sequence>MGEVYIAFGSNLREEHRLEDLESGVRLVGKLEELSYAASSHLYETRAAYGSHGDYLNAVVRYSVDRSVCTEIGLSTLLRSLQSIERQVGRTTAQGRNRDRVLDVDLVSVVVSRSASSVALDRLASVAAGGKMATTRRFCLHSNGVPVHLDLPQLQLPHPRAHERRFVLQPLRDLTAQRIIRTPDGLWASPSELLLAMADRDLSDARYSPIKRLWATTKFAYAPQSPCTMGILNITPDSFSEADPLVASDTPASQPRVDLVKTEARLRRLHAQHFDVIDVGFESTRPNQPLISSETELLRLEAAARLLFHTATELQKPLSIDTRRPAVFKRALELAQLCAAAAAAGDSAQSENSARREYSAEDTTTDTVKITEDTRASRHFCGTWNNVTGTQISDEDIKWCVAQHVTYICAHWEAFDGVTNARGELCDCPWSTAMNESTEMNEPENDNTPQPLAVSVMSPHGTPVTVTPPSAILADELAGRTTASPTSVKGRCSIPTPCKHVTDQIERIRETLNQFVSRWFRQGGLRWRLVIDPGLGFGIDKRVSQALLHTSQDLFSDHILLLGFSKK</sequence>
<dbReference type="Gene3D" id="3.20.20.20">
    <property type="entry name" value="Dihydropteroate synthase-like"/>
    <property type="match status" value="2"/>
</dbReference>
<dbReference type="GO" id="GO:0046656">
    <property type="term" value="P:folic acid biosynthetic process"/>
    <property type="evidence" value="ECO:0007669"/>
    <property type="project" value="UniProtKB-KW"/>
</dbReference>
<evidence type="ECO:0000256" key="6">
    <source>
        <dbReference type="ARBA" id="ARBA00022840"/>
    </source>
</evidence>
<feature type="domain" description="Pterin-binding" evidence="8">
    <location>
        <begin position="226"/>
        <end position="567"/>
    </location>
</feature>
<evidence type="ECO:0000256" key="3">
    <source>
        <dbReference type="ARBA" id="ARBA00022679"/>
    </source>
</evidence>
<dbReference type="EMBL" id="AFNH02000028">
    <property type="protein sequence ID" value="EZG89054.1"/>
    <property type="molecule type" value="Genomic_DNA"/>
</dbReference>
<dbReference type="InterPro" id="IPR045031">
    <property type="entry name" value="DHP_synth-like"/>
</dbReference>
<accession>A0A023BDP6</accession>
<evidence type="ECO:0000259" key="8">
    <source>
        <dbReference type="PROSITE" id="PS50972"/>
    </source>
</evidence>
<dbReference type="eggNOG" id="KOG2544">
    <property type="taxonomic scope" value="Eukaryota"/>
</dbReference>
<dbReference type="PANTHER" id="PTHR20941">
    <property type="entry name" value="FOLATE SYNTHESIS PROTEINS"/>
    <property type="match status" value="1"/>
</dbReference>
<evidence type="ECO:0000256" key="4">
    <source>
        <dbReference type="ARBA" id="ARBA00022741"/>
    </source>
</evidence>
<comment type="pathway">
    <text evidence="1">Cofactor biosynthesis; tetrahydrofolate biosynthesis; 2-amino-4-hydroxy-6-hydroxymethyl-7,8-dihydropteridine diphosphate from 7,8-dihydroneopterin triphosphate: step 4/4.</text>
</comment>
<dbReference type="RefSeq" id="XP_011128503.1">
    <property type="nucleotide sequence ID" value="XM_011130201.1"/>
</dbReference>
<keyword evidence="5" id="KW-0418">Kinase</keyword>
<dbReference type="Pfam" id="PF00809">
    <property type="entry name" value="Pterin_bind"/>
    <property type="match status" value="1"/>
</dbReference>
<dbReference type="VEuPathDB" id="CryptoDB:GNI_003180"/>
<feature type="non-terminal residue" evidence="9">
    <location>
        <position position="567"/>
    </location>
</feature>
<dbReference type="SUPFAM" id="SSF51717">
    <property type="entry name" value="Dihydropteroate synthetase-like"/>
    <property type="match status" value="1"/>
</dbReference>
<dbReference type="Proteomes" id="UP000019763">
    <property type="component" value="Unassembled WGS sequence"/>
</dbReference>
<dbReference type="PANTHER" id="PTHR20941:SF1">
    <property type="entry name" value="FOLIC ACID SYNTHESIS PROTEIN FOL1"/>
    <property type="match status" value="1"/>
</dbReference>
<evidence type="ECO:0000256" key="5">
    <source>
        <dbReference type="ARBA" id="ARBA00022777"/>
    </source>
</evidence>
<comment type="caution">
    <text evidence="9">The sequence shown here is derived from an EMBL/GenBank/DDBJ whole genome shotgun (WGS) entry which is preliminary data.</text>
</comment>
<dbReference type="InterPro" id="IPR035907">
    <property type="entry name" value="Hppk_sf"/>
</dbReference>
<dbReference type="GO" id="GO:0003848">
    <property type="term" value="F:2-amino-4-hydroxy-6-hydroxymethyldihydropteridine diphosphokinase activity"/>
    <property type="evidence" value="ECO:0007669"/>
    <property type="project" value="UniProtKB-EC"/>
</dbReference>
<dbReference type="InterPro" id="IPR000550">
    <property type="entry name" value="Hppk"/>
</dbReference>
<keyword evidence="6" id="KW-0067">ATP-binding</keyword>
<dbReference type="Gene3D" id="3.30.70.560">
    <property type="entry name" value="7,8-Dihydro-6-hydroxymethylpterin-pyrophosphokinase HPPK"/>
    <property type="match status" value="1"/>
</dbReference>
<protein>
    <recommendedName>
        <fullName evidence="2">2-amino-4-hydroxy-6-hydroxymethyldihydropteridine diphosphokinase</fullName>
        <ecNumber evidence="2">2.7.6.3</ecNumber>
    </recommendedName>
</protein>
<dbReference type="OrthoDB" id="615426at2759"/>
<name>A0A023BDP6_GRENI</name>
<reference evidence="9" key="1">
    <citation type="submission" date="2013-12" db="EMBL/GenBank/DDBJ databases">
        <authorList>
            <person name="Omoto C.K."/>
            <person name="Sibley D."/>
            <person name="Venepally P."/>
            <person name="Hadjithomas M."/>
            <person name="Karamycheva S."/>
            <person name="Brunk B."/>
            <person name="Roos D."/>
            <person name="Caler E."/>
            <person name="Lorenzi H."/>
        </authorList>
    </citation>
    <scope>NUCLEOTIDE SEQUENCE</scope>
</reference>
<evidence type="ECO:0000256" key="7">
    <source>
        <dbReference type="ARBA" id="ARBA00022909"/>
    </source>
</evidence>